<organism evidence="1 3">
    <name type="scientific">Legionella micdadei</name>
    <name type="common">Tatlockia micdadei</name>
    <dbReference type="NCBI Taxonomy" id="451"/>
    <lineage>
        <taxon>Bacteria</taxon>
        <taxon>Pseudomonadati</taxon>
        <taxon>Pseudomonadota</taxon>
        <taxon>Gammaproteobacteria</taxon>
        <taxon>Legionellales</taxon>
        <taxon>Legionellaceae</taxon>
        <taxon>Legionella</taxon>
    </lineage>
</organism>
<sequence>MAFYLFPGVMYERFRKTDREHTNFARRHSKSTPSLENAYKVYELSIKQYLGFGSILQFVPGTIANRARQQLSNELKPAMEALKKEFAELSATISYQYVGDIEFYFFRKYSLLLPLYSYLNIGPLFKLLDEVADGFDSPGINRNKKFPLLRIAFMFPILTDIFYVHRNRKIRLQENALKNVIHTVLNPIRLLDNALNFFHLGVNRILDIGSEQSARSSLPRTLLKGLAGLIFGLVKIPVKILKFLIDLPLETIKTLIVDPLVHIATCMREAYENDGNVKALIVTAKELQDVKELRRTAKGREDTSYKAITRTTLYNTAYIGITKSELYGEDPVTHERLVAIKGSSDKITKITSLLSIVNLFSAQQKIAKNEAEAVEEAKSILSSPVL</sequence>
<protein>
    <submittedName>
        <fullName evidence="1">Uncharacterized protein</fullName>
    </submittedName>
</protein>
<dbReference type="EMBL" id="FMVN01000014">
    <property type="protein sequence ID" value="SCY69172.1"/>
    <property type="molecule type" value="Genomic_DNA"/>
</dbReference>
<dbReference type="OrthoDB" id="5654378at2"/>
<gene>
    <name evidence="1" type="ORF">LMI_1637</name>
    <name evidence="2" type="ORF">SAMN02982997_02506</name>
</gene>
<dbReference type="KEGG" id="tmc:LMI_1637"/>
<dbReference type="PATRIC" id="fig|451.8.peg.1992"/>
<dbReference type="Proteomes" id="UP000182998">
    <property type="component" value="Unassembled WGS sequence"/>
</dbReference>
<keyword evidence="4" id="KW-1185">Reference proteome</keyword>
<accession>A0A098GG26</accession>
<name>A0A098GG26_LEGMI</name>
<dbReference type="RefSeq" id="WP_045099266.1">
    <property type="nucleotide sequence ID" value="NZ_CP020614.1"/>
</dbReference>
<proteinExistence type="predicted"/>
<dbReference type="AlphaFoldDB" id="A0A098GG26"/>
<evidence type="ECO:0000313" key="1">
    <source>
        <dbReference type="EMBL" id="CEG60935.1"/>
    </source>
</evidence>
<dbReference type="EMBL" id="LN614830">
    <property type="protein sequence ID" value="CEG60935.1"/>
    <property type="molecule type" value="Genomic_DNA"/>
</dbReference>
<reference evidence="2 4" key="3">
    <citation type="submission" date="2016-10" db="EMBL/GenBank/DDBJ databases">
        <authorList>
            <person name="Varghese N."/>
            <person name="Submissions S."/>
        </authorList>
    </citation>
    <scope>NUCLEOTIDE SEQUENCE [LARGE SCALE GENOMIC DNA]</scope>
    <source>
        <strain evidence="2 4">ATCC 33218</strain>
    </source>
</reference>
<dbReference type="Proteomes" id="UP000032414">
    <property type="component" value="Chromosome I"/>
</dbReference>
<reference evidence="3" key="2">
    <citation type="submission" date="2014-09" db="EMBL/GenBank/DDBJ databases">
        <authorList>
            <person name="Gomez-Valero L."/>
        </authorList>
    </citation>
    <scope>NUCLEOTIDE SEQUENCE [LARGE SCALE GENOMIC DNA]</scope>
    <source>
        <strain evidence="3">ATCC33218</strain>
    </source>
</reference>
<reference evidence="1" key="1">
    <citation type="submission" date="2014-09" db="EMBL/GenBank/DDBJ databases">
        <authorList>
            <person name="GOMEZ-VALERO Laura"/>
        </authorList>
    </citation>
    <scope>NUCLEOTIDE SEQUENCE</scope>
    <source>
        <strain evidence="1">ATCC33218</strain>
    </source>
</reference>
<evidence type="ECO:0000313" key="3">
    <source>
        <dbReference type="Proteomes" id="UP000032414"/>
    </source>
</evidence>
<dbReference type="HOGENOM" id="CLU_725211_0_0_6"/>
<evidence type="ECO:0000313" key="2">
    <source>
        <dbReference type="EMBL" id="SCY69172.1"/>
    </source>
</evidence>
<evidence type="ECO:0000313" key="4">
    <source>
        <dbReference type="Proteomes" id="UP000182998"/>
    </source>
</evidence>